<dbReference type="PROSITE" id="PS00678">
    <property type="entry name" value="WD_REPEATS_1"/>
    <property type="match status" value="3"/>
</dbReference>
<feature type="repeat" description="WD" evidence="8">
    <location>
        <begin position="431"/>
        <end position="472"/>
    </location>
</feature>
<dbReference type="Gene3D" id="2.130.10.10">
    <property type="entry name" value="YVTN repeat-like/Quinoprotein amine dehydrogenase"/>
    <property type="match status" value="3"/>
</dbReference>
<dbReference type="InterPro" id="IPR020472">
    <property type="entry name" value="WD40_PAC1"/>
</dbReference>
<comment type="subcellular location">
    <subcellularLocation>
        <location evidence="1">Nucleus</location>
    </subcellularLocation>
</comment>
<evidence type="ECO:0000313" key="12">
    <source>
        <dbReference type="RefSeq" id="XP_031568953.1"/>
    </source>
</evidence>
<evidence type="ECO:0000259" key="10">
    <source>
        <dbReference type="Pfam" id="PF04494"/>
    </source>
</evidence>
<protein>
    <submittedName>
        <fullName evidence="12">TAF5-like RNA polymerase II p300/CBP-associated factor-associated factor 65 kDa subunit 5L</fullName>
    </submittedName>
</protein>
<evidence type="ECO:0000313" key="11">
    <source>
        <dbReference type="Proteomes" id="UP000515163"/>
    </source>
</evidence>
<dbReference type="GO" id="GO:0005669">
    <property type="term" value="C:transcription factor TFIID complex"/>
    <property type="evidence" value="ECO:0007669"/>
    <property type="project" value="TreeGrafter"/>
</dbReference>
<keyword evidence="5" id="KW-0805">Transcription regulation</keyword>
<evidence type="ECO:0000256" key="4">
    <source>
        <dbReference type="ARBA" id="ARBA00022737"/>
    </source>
</evidence>
<name>A0A6P8IRS6_ACTTE</name>
<dbReference type="Pfam" id="PF00400">
    <property type="entry name" value="WD40"/>
    <property type="match status" value="5"/>
</dbReference>
<dbReference type="PANTHER" id="PTHR19879:SF1">
    <property type="entry name" value="CANNONBALL-RELATED"/>
    <property type="match status" value="1"/>
</dbReference>
<dbReference type="CDD" id="cd00200">
    <property type="entry name" value="WD40"/>
    <property type="match status" value="1"/>
</dbReference>
<dbReference type="InterPro" id="IPR037264">
    <property type="entry name" value="TFIID_NTD2_sf"/>
</dbReference>
<evidence type="ECO:0000256" key="5">
    <source>
        <dbReference type="ARBA" id="ARBA00023015"/>
    </source>
</evidence>
<feature type="repeat" description="WD" evidence="8">
    <location>
        <begin position="347"/>
        <end position="388"/>
    </location>
</feature>
<evidence type="ECO:0000256" key="8">
    <source>
        <dbReference type="PROSITE-ProRule" id="PRU00221"/>
    </source>
</evidence>
<feature type="repeat" description="WD" evidence="8">
    <location>
        <begin position="473"/>
        <end position="514"/>
    </location>
</feature>
<dbReference type="GO" id="GO:0006367">
    <property type="term" value="P:transcription initiation at RNA polymerase II promoter"/>
    <property type="evidence" value="ECO:0007669"/>
    <property type="project" value="TreeGrafter"/>
</dbReference>
<evidence type="ECO:0000256" key="1">
    <source>
        <dbReference type="ARBA" id="ARBA00004123"/>
    </source>
</evidence>
<dbReference type="PANTHER" id="PTHR19879">
    <property type="entry name" value="TRANSCRIPTION INITIATION FACTOR TFIID"/>
    <property type="match status" value="1"/>
</dbReference>
<evidence type="ECO:0000256" key="3">
    <source>
        <dbReference type="ARBA" id="ARBA00022574"/>
    </source>
</evidence>
<keyword evidence="4" id="KW-0677">Repeat</keyword>
<dbReference type="AlphaFoldDB" id="A0A6P8IRS6"/>
<dbReference type="OrthoDB" id="10266330at2759"/>
<evidence type="ECO:0000256" key="6">
    <source>
        <dbReference type="ARBA" id="ARBA00023163"/>
    </source>
</evidence>
<gene>
    <name evidence="12" type="primary">LOC116303536</name>
</gene>
<sequence>MNPHGNSLKSDQLSSIVMSFLKKRKFTDGEDSTGKHQARGTKHKVEDVALKTSVKSECGIPNVLSFSVNHLDANNYDEQYGSLKSFITGANPAYRQELVKLLFPVFAHSYLDLIAKGFLNNAQNFFSKYSSDLMADFKEDIQNLQAITDSERLKSSDTAANFRRSKYLIKLSHKVFTYLMQYLRSSEHLLLLQLINRNLAIEISQSKPGKNIGSNGNEEEKDTGVNQKVSKETKHSKTVVEKDDASLKALKESIDKIRNGPACLPSICFYTFQNAYQGLSSVGICNDGSLLSGGFEDSSVHLWSLIPKKLIKPKTKTCDISKIMLASDTAVANGGKVETVLGEDFPLLGHCGPVYATCFTPDNTALLSASEDTTVRLWNLHSYSNAVIYKGHNYPVWCLDTSPQSYYFASGSHDCTARLWNIEYNYPLRIFAGHLQDVDSVKFHPNCSYIATGSTDRTCRLWDIQAGNCVRLFRGHKGSILTLGISPDGQYLISSGEDRRIRVWDLTAGNLLKELRGHTDSVHSVCFSSDGTLLVTGGMDCHVRVWDFHQVSKCASSAASAQSSSELLASFSTKNASVHSVRFSSGNLVLAAGTNAT</sequence>
<keyword evidence="7" id="KW-0539">Nucleus</keyword>
<dbReference type="InterPro" id="IPR001680">
    <property type="entry name" value="WD40_rpt"/>
</dbReference>
<organism evidence="11 12">
    <name type="scientific">Actinia tenebrosa</name>
    <name type="common">Australian red waratah sea anemone</name>
    <dbReference type="NCBI Taxonomy" id="6105"/>
    <lineage>
        <taxon>Eukaryota</taxon>
        <taxon>Metazoa</taxon>
        <taxon>Cnidaria</taxon>
        <taxon>Anthozoa</taxon>
        <taxon>Hexacorallia</taxon>
        <taxon>Actiniaria</taxon>
        <taxon>Actiniidae</taxon>
        <taxon>Actinia</taxon>
    </lineage>
</organism>
<feature type="region of interest" description="Disordered" evidence="9">
    <location>
        <begin position="208"/>
        <end position="237"/>
    </location>
</feature>
<dbReference type="GO" id="GO:0016251">
    <property type="term" value="F:RNA polymerase II general transcription initiation factor activity"/>
    <property type="evidence" value="ECO:0007669"/>
    <property type="project" value="TreeGrafter"/>
</dbReference>
<keyword evidence="11" id="KW-1185">Reference proteome</keyword>
<dbReference type="Gene3D" id="1.25.40.500">
    <property type="entry name" value="TFIID subunit TAF5, NTD2 domain"/>
    <property type="match status" value="1"/>
</dbReference>
<dbReference type="InParanoid" id="A0A6P8IRS6"/>
<dbReference type="GeneID" id="116303536"/>
<dbReference type="RefSeq" id="XP_031568953.1">
    <property type="nucleotide sequence ID" value="XM_031713093.1"/>
</dbReference>
<evidence type="ECO:0000256" key="7">
    <source>
        <dbReference type="ARBA" id="ARBA00023242"/>
    </source>
</evidence>
<dbReference type="Proteomes" id="UP000515163">
    <property type="component" value="Unplaced"/>
</dbReference>
<dbReference type="KEGG" id="aten:116303536"/>
<feature type="repeat" description="WD" evidence="8">
    <location>
        <begin position="389"/>
        <end position="430"/>
    </location>
</feature>
<dbReference type="SUPFAM" id="SSF160897">
    <property type="entry name" value="Taf5 N-terminal domain-like"/>
    <property type="match status" value="1"/>
</dbReference>
<dbReference type="PROSITE" id="PS50294">
    <property type="entry name" value="WD_REPEATS_REGION"/>
    <property type="match status" value="5"/>
</dbReference>
<comment type="similarity">
    <text evidence="2">Belongs to the WD repeat TAF5 family.</text>
</comment>
<dbReference type="SMART" id="SM00320">
    <property type="entry name" value="WD40"/>
    <property type="match status" value="7"/>
</dbReference>
<evidence type="ECO:0000256" key="9">
    <source>
        <dbReference type="SAM" id="MobiDB-lite"/>
    </source>
</evidence>
<evidence type="ECO:0000256" key="2">
    <source>
        <dbReference type="ARBA" id="ARBA00009435"/>
    </source>
</evidence>
<keyword evidence="6" id="KW-0804">Transcription</keyword>
<proteinExistence type="inferred from homology"/>
<feature type="repeat" description="WD" evidence="8">
    <location>
        <begin position="515"/>
        <end position="547"/>
    </location>
</feature>
<keyword evidence="3 8" id="KW-0853">WD repeat</keyword>
<dbReference type="InterPro" id="IPR007582">
    <property type="entry name" value="TFIID_NTD2"/>
</dbReference>
<dbReference type="CDD" id="cd08044">
    <property type="entry name" value="TAF5_NTD2"/>
    <property type="match status" value="1"/>
</dbReference>
<accession>A0A6P8IRS6</accession>
<dbReference type="PROSITE" id="PS50082">
    <property type="entry name" value="WD_REPEATS_2"/>
    <property type="match status" value="5"/>
</dbReference>
<reference evidence="12" key="1">
    <citation type="submission" date="2025-08" db="UniProtKB">
        <authorList>
            <consortium name="RefSeq"/>
        </authorList>
    </citation>
    <scope>IDENTIFICATION</scope>
    <source>
        <tissue evidence="12">Tentacle</tissue>
    </source>
</reference>
<dbReference type="SUPFAM" id="SSF50978">
    <property type="entry name" value="WD40 repeat-like"/>
    <property type="match status" value="1"/>
</dbReference>
<dbReference type="InterPro" id="IPR036322">
    <property type="entry name" value="WD40_repeat_dom_sf"/>
</dbReference>
<dbReference type="FunCoup" id="A0A6P8IRS6">
    <property type="interactions" value="1433"/>
</dbReference>
<dbReference type="Pfam" id="PF04494">
    <property type="entry name" value="TFIID_NTD2"/>
    <property type="match status" value="1"/>
</dbReference>
<feature type="domain" description="TFIID subunit TAF5 NTD2" evidence="10">
    <location>
        <begin position="72"/>
        <end position="198"/>
    </location>
</feature>
<dbReference type="InterPro" id="IPR015943">
    <property type="entry name" value="WD40/YVTN_repeat-like_dom_sf"/>
</dbReference>
<dbReference type="InterPro" id="IPR019775">
    <property type="entry name" value="WD40_repeat_CS"/>
</dbReference>
<dbReference type="PRINTS" id="PR00320">
    <property type="entry name" value="GPROTEINBRPT"/>
</dbReference>